<evidence type="ECO:0000313" key="2">
    <source>
        <dbReference type="Proteomes" id="UP000776983"/>
    </source>
</evidence>
<organism evidence="1 2">
    <name type="scientific">Mesopusillimonas faecipullorum</name>
    <dbReference type="NCBI Taxonomy" id="2755040"/>
    <lineage>
        <taxon>Bacteria</taxon>
        <taxon>Pseudomonadati</taxon>
        <taxon>Pseudomonadota</taxon>
        <taxon>Betaproteobacteria</taxon>
        <taxon>Burkholderiales</taxon>
        <taxon>Alcaligenaceae</taxon>
        <taxon>Mesopusillimonas</taxon>
    </lineage>
</organism>
<gene>
    <name evidence="1" type="ORF">H0484_04030</name>
</gene>
<proteinExistence type="predicted"/>
<dbReference type="EMBL" id="JACDXW010000002">
    <property type="protein sequence ID" value="MCB5362924.1"/>
    <property type="molecule type" value="Genomic_DNA"/>
</dbReference>
<comment type="caution">
    <text evidence="1">The sequence shown here is derived from an EMBL/GenBank/DDBJ whole genome shotgun (WGS) entry which is preliminary data.</text>
</comment>
<dbReference type="RefSeq" id="WP_226953170.1">
    <property type="nucleotide sequence ID" value="NZ_JACDXW010000002.1"/>
</dbReference>
<protein>
    <recommendedName>
        <fullName evidence="3">Type IV pilus biogenesis protein PilP</fullName>
    </recommendedName>
</protein>
<evidence type="ECO:0008006" key="3">
    <source>
        <dbReference type="Google" id="ProtNLM"/>
    </source>
</evidence>
<name>A0ABS8CA52_9BURK</name>
<evidence type="ECO:0000313" key="1">
    <source>
        <dbReference type="EMBL" id="MCB5362924.1"/>
    </source>
</evidence>
<accession>A0ABS8CA52</accession>
<dbReference type="Proteomes" id="UP000776983">
    <property type="component" value="Unassembled WGS sequence"/>
</dbReference>
<sequence>MRNKLPWLWAGALLSLLHSVGWASLPALPPPPPAQAVSELLMLDARRALAAERQRYLEQQAGAGPQEAGLGAIPLTSVHDADPPAKLPVLTSIYGVGNRLHAEVLIDGHETLYVNGRAQALNDMSTPWRLKRLAPPCIDLESDSSAMRLCAAQAGSAP</sequence>
<reference evidence="1 2" key="1">
    <citation type="submission" date="2020-07" db="EMBL/GenBank/DDBJ databases">
        <title>Pusillimonas sp. nov., isolated from poultry manure in Taiwan.</title>
        <authorList>
            <person name="Lin S.-Y."/>
            <person name="Tang Y.-S."/>
            <person name="Young C.-C."/>
        </authorList>
    </citation>
    <scope>NUCLEOTIDE SEQUENCE [LARGE SCALE GENOMIC DNA]</scope>
    <source>
        <strain evidence="1 2">CC-YST705</strain>
    </source>
</reference>
<keyword evidence="2" id="KW-1185">Reference proteome</keyword>